<keyword evidence="4" id="KW-0464">Manganese</keyword>
<evidence type="ECO:0000256" key="5">
    <source>
        <dbReference type="RuleBase" id="RU003684"/>
    </source>
</evidence>
<dbReference type="GO" id="GO:0008783">
    <property type="term" value="F:agmatinase activity"/>
    <property type="evidence" value="ECO:0007669"/>
    <property type="project" value="TreeGrafter"/>
</dbReference>
<organism evidence="6 7">
    <name type="scientific">Halonotius pteroides</name>
    <dbReference type="NCBI Taxonomy" id="268735"/>
    <lineage>
        <taxon>Archaea</taxon>
        <taxon>Methanobacteriati</taxon>
        <taxon>Methanobacteriota</taxon>
        <taxon>Stenosarchaea group</taxon>
        <taxon>Halobacteria</taxon>
        <taxon>Halobacteriales</taxon>
        <taxon>Haloferacaceae</taxon>
        <taxon>Halonotius</taxon>
    </lineage>
</organism>
<dbReference type="GO" id="GO:0033389">
    <property type="term" value="P:putrescine biosynthetic process from arginine, via agmatine"/>
    <property type="evidence" value="ECO:0007669"/>
    <property type="project" value="TreeGrafter"/>
</dbReference>
<dbReference type="SUPFAM" id="SSF52768">
    <property type="entry name" value="Arginase/deacetylase"/>
    <property type="match status" value="1"/>
</dbReference>
<keyword evidence="2 4" id="KW-0479">Metal-binding</keyword>
<dbReference type="PANTHER" id="PTHR11358:SF26">
    <property type="entry name" value="GUANIDINO ACID HYDROLASE, MITOCHONDRIAL"/>
    <property type="match status" value="1"/>
</dbReference>
<dbReference type="PANTHER" id="PTHR11358">
    <property type="entry name" value="ARGINASE/AGMATINASE"/>
    <property type="match status" value="1"/>
</dbReference>
<accession>A0A3A6Q1U3</accession>
<name>A0A3A6Q1U3_9EURY</name>
<feature type="binding site" evidence="4">
    <location>
        <position position="137"/>
    </location>
    <ligand>
        <name>Mn(2+)</name>
        <dbReference type="ChEBI" id="CHEBI:29035"/>
        <label>1</label>
    </ligand>
</feature>
<feature type="binding site" evidence="4">
    <location>
        <position position="254"/>
    </location>
    <ligand>
        <name>Mn(2+)</name>
        <dbReference type="ChEBI" id="CHEBI:29035"/>
        <label>1</label>
    </ligand>
</feature>
<protein>
    <submittedName>
        <fullName evidence="6">Agmatinase</fullName>
    </submittedName>
</protein>
<comment type="caution">
    <text evidence="6">The sequence shown here is derived from an EMBL/GenBank/DDBJ whole genome shotgun (WGS) entry which is preliminary data.</text>
</comment>
<feature type="binding site" evidence="4">
    <location>
        <position position="163"/>
    </location>
    <ligand>
        <name>Mn(2+)</name>
        <dbReference type="ChEBI" id="CHEBI:29035"/>
        <label>1</label>
    </ligand>
</feature>
<dbReference type="InterPro" id="IPR023696">
    <property type="entry name" value="Ureohydrolase_dom_sf"/>
</dbReference>
<keyword evidence="3 5" id="KW-0378">Hydrolase</keyword>
<evidence type="ECO:0000256" key="3">
    <source>
        <dbReference type="ARBA" id="ARBA00022801"/>
    </source>
</evidence>
<evidence type="ECO:0000313" key="6">
    <source>
        <dbReference type="EMBL" id="RJX47679.1"/>
    </source>
</evidence>
<feature type="binding site" evidence="4">
    <location>
        <position position="161"/>
    </location>
    <ligand>
        <name>Mn(2+)</name>
        <dbReference type="ChEBI" id="CHEBI:29035"/>
        <label>1</label>
    </ligand>
</feature>
<feature type="binding site" evidence="4">
    <location>
        <position position="256"/>
    </location>
    <ligand>
        <name>Mn(2+)</name>
        <dbReference type="ChEBI" id="CHEBI:29035"/>
        <label>1</label>
    </ligand>
</feature>
<dbReference type="InterPro" id="IPR020855">
    <property type="entry name" value="Ureohydrolase_Mn_BS"/>
</dbReference>
<comment type="cofactor">
    <cofactor evidence="4">
        <name>Mn(2+)</name>
        <dbReference type="ChEBI" id="CHEBI:29035"/>
    </cofactor>
    <text evidence="4">Binds 2 manganese ions per subunit.</text>
</comment>
<feature type="binding site" evidence="4">
    <location>
        <position position="165"/>
    </location>
    <ligand>
        <name>Mn(2+)</name>
        <dbReference type="ChEBI" id="CHEBI:29035"/>
        <label>1</label>
    </ligand>
</feature>
<dbReference type="PROSITE" id="PS51409">
    <property type="entry name" value="ARGINASE_2"/>
    <property type="match status" value="1"/>
</dbReference>
<dbReference type="PIRSF" id="PIRSF036979">
    <property type="entry name" value="Arginase"/>
    <property type="match status" value="1"/>
</dbReference>
<dbReference type="CDD" id="cd09990">
    <property type="entry name" value="Agmatinase-like"/>
    <property type="match status" value="1"/>
</dbReference>
<sequence>MTNDITHPTSSLPETSMAGVQTFFGADTAAPEDLKDETDVGFVGVPFDGSVSRRPGTRYGPSAIRRASNWIDMFAGHPAGAHNVDTDRHVSYDDIIIRDCGDAPTVPNDVERTRDHVAAYVQSVADRAFPVVLGGDHYITYPSFAGFTNTVEGDVGLIHLDAHSDTMDDEELYGQHWHGSPMARIDDLEQGGYENHAMIGIRAYERADFPDIVEENGLNVSYARDVRERGVITCVEEAIQHATDGTDHVYLTVDIDVVDPSFAPGTGTPEPGGISSAELLAAMDRLGQCSSIGALDLMEVAPRLDPTDSTQMLAAMAVSRFIERRHL</sequence>
<dbReference type="GO" id="GO:0046872">
    <property type="term" value="F:metal ion binding"/>
    <property type="evidence" value="ECO:0007669"/>
    <property type="project" value="UniProtKB-KW"/>
</dbReference>
<keyword evidence="7" id="KW-1185">Reference proteome</keyword>
<dbReference type="Proteomes" id="UP000281564">
    <property type="component" value="Unassembled WGS sequence"/>
</dbReference>
<dbReference type="PROSITE" id="PS01053">
    <property type="entry name" value="ARGINASE_1"/>
    <property type="match status" value="1"/>
</dbReference>
<dbReference type="EMBL" id="QMDW01000037">
    <property type="protein sequence ID" value="RJX47679.1"/>
    <property type="molecule type" value="Genomic_DNA"/>
</dbReference>
<evidence type="ECO:0000313" key="7">
    <source>
        <dbReference type="Proteomes" id="UP000281564"/>
    </source>
</evidence>
<dbReference type="PRINTS" id="PR00116">
    <property type="entry name" value="ARGINASE"/>
</dbReference>
<dbReference type="Pfam" id="PF00491">
    <property type="entry name" value="Arginase"/>
    <property type="match status" value="1"/>
</dbReference>
<reference evidence="6 7" key="1">
    <citation type="submission" date="2018-06" db="EMBL/GenBank/DDBJ databases">
        <title>Halonotius sp. F13-13 a new haloarchaeeon isolated from a solar saltern from Isla Cristina, Huelva, Spain.</title>
        <authorList>
            <person name="Duran-Viseras A."/>
            <person name="Sanchez-Porro C."/>
            <person name="Ventosa A."/>
        </authorList>
    </citation>
    <scope>NUCLEOTIDE SEQUENCE [LARGE SCALE GENOMIC DNA]</scope>
    <source>
        <strain evidence="6 7">CECT 7525</strain>
    </source>
</reference>
<dbReference type="RefSeq" id="WP_120086441.1">
    <property type="nucleotide sequence ID" value="NZ_QMDW01000037.1"/>
</dbReference>
<dbReference type="Gene3D" id="3.40.800.10">
    <property type="entry name" value="Ureohydrolase domain"/>
    <property type="match status" value="1"/>
</dbReference>
<evidence type="ECO:0000256" key="1">
    <source>
        <dbReference type="ARBA" id="ARBA00009227"/>
    </source>
</evidence>
<evidence type="ECO:0000256" key="2">
    <source>
        <dbReference type="ARBA" id="ARBA00022723"/>
    </source>
</evidence>
<dbReference type="OrthoDB" id="7186at2157"/>
<evidence type="ECO:0000256" key="4">
    <source>
        <dbReference type="PIRSR" id="PIRSR036979-1"/>
    </source>
</evidence>
<gene>
    <name evidence="6" type="ORF">DP106_14395</name>
</gene>
<comment type="similarity">
    <text evidence="1">Belongs to the arginase family. Agmatinase subfamily.</text>
</comment>
<dbReference type="AlphaFoldDB" id="A0A3A6Q1U3"/>
<proteinExistence type="inferred from homology"/>
<dbReference type="InterPro" id="IPR006035">
    <property type="entry name" value="Ureohydrolase"/>
</dbReference>